<comment type="caution">
    <text evidence="10">The sequence shown here is derived from an EMBL/GenBank/DDBJ whole genome shotgun (WGS) entry which is preliminary data.</text>
</comment>
<dbReference type="Gene3D" id="1.20.58.90">
    <property type="match status" value="1"/>
</dbReference>
<reference evidence="10" key="1">
    <citation type="submission" date="2018-07" db="EMBL/GenBank/DDBJ databases">
        <authorList>
            <person name="Ashton P.M."/>
            <person name="Dallman T."/>
            <person name="Nair S."/>
            <person name="De Pinna E."/>
            <person name="Peters T."/>
            <person name="Grant K."/>
        </authorList>
    </citation>
    <scope>NUCLEOTIDE SEQUENCE</scope>
    <source>
        <strain evidence="10">186598</strain>
        <strain evidence="8">196404</strain>
        <strain evidence="9">623457</strain>
    </source>
</reference>
<protein>
    <submittedName>
        <fullName evidence="10">EscF/YscF/HrpA family type III secretion system needle major subunit</fullName>
    </submittedName>
</protein>
<dbReference type="Pfam" id="PF09392">
    <property type="entry name" value="T3SS_needle_F"/>
    <property type="match status" value="1"/>
</dbReference>
<dbReference type="EMBL" id="AALLJB010000078">
    <property type="protein sequence ID" value="EDA8247163.1"/>
    <property type="molecule type" value="Genomic_DNA"/>
</dbReference>
<evidence type="ECO:0000256" key="5">
    <source>
        <dbReference type="ARBA" id="ARBA00022927"/>
    </source>
</evidence>
<comment type="subcellular location">
    <subcellularLocation>
        <location evidence="1">Cell surface</location>
    </subcellularLocation>
    <subcellularLocation>
        <location evidence="2">Secreted</location>
    </subcellularLocation>
</comment>
<dbReference type="GO" id="GO:0030257">
    <property type="term" value="C:type III protein secretion system complex"/>
    <property type="evidence" value="ECO:0007669"/>
    <property type="project" value="InterPro"/>
</dbReference>
<dbReference type="InterPro" id="IPR021123">
    <property type="entry name" value="T3SS_needle-like"/>
</dbReference>
<dbReference type="GO" id="GO:0009986">
    <property type="term" value="C:cell surface"/>
    <property type="evidence" value="ECO:0007669"/>
    <property type="project" value="UniProtKB-SubCell"/>
</dbReference>
<organism evidence="10">
    <name type="scientific">Salmonella enterica subsp. enterica serovar London</name>
    <dbReference type="NCBI Taxonomy" id="149390"/>
    <lineage>
        <taxon>Bacteria</taxon>
        <taxon>Pseudomonadati</taxon>
        <taxon>Pseudomonadota</taxon>
        <taxon>Gammaproteobacteria</taxon>
        <taxon>Enterobacterales</taxon>
        <taxon>Enterobacteriaceae</taxon>
        <taxon>Salmonella</taxon>
    </lineage>
</organism>
<keyword evidence="3" id="KW-0813">Transport</keyword>
<dbReference type="GO" id="GO:0005576">
    <property type="term" value="C:extracellular region"/>
    <property type="evidence" value="ECO:0007669"/>
    <property type="project" value="UniProtKB-SubCell"/>
</dbReference>
<dbReference type="NCBIfam" id="TIGR02105">
    <property type="entry name" value="III_needle"/>
    <property type="match status" value="1"/>
</dbReference>
<dbReference type="SUPFAM" id="SSF140129">
    <property type="entry name" value="MxiH-like"/>
    <property type="match status" value="1"/>
</dbReference>
<proteinExistence type="inferred from homology"/>
<sequence length="91" mass="10015">MITSIIANDTPPAPADNYFLARTSKAFEDHAAKMMTDLTDAEAALEADPSNPSVLAKYQACLQEYTLFRNAQTTTLKVYKDIGAAIIQNFR</sequence>
<dbReference type="RefSeq" id="WP_000633075.1">
    <property type="nucleotide sequence ID" value="NZ_CP082930.1"/>
</dbReference>
<evidence type="ECO:0000313" key="10">
    <source>
        <dbReference type="EMBL" id="EDA8247163.1"/>
    </source>
</evidence>
<keyword evidence="6" id="KW-0843">Virulence</keyword>
<evidence type="ECO:0000256" key="3">
    <source>
        <dbReference type="ARBA" id="ARBA00022448"/>
    </source>
</evidence>
<evidence type="ECO:0000256" key="2">
    <source>
        <dbReference type="ARBA" id="ARBA00004613"/>
    </source>
</evidence>
<keyword evidence="5" id="KW-0653">Protein transport</keyword>
<name>A0A5J1SW73_SALET</name>
<accession>A0A5J1SW73</accession>
<evidence type="ECO:0000313" key="9">
    <source>
        <dbReference type="EMBL" id="EBZ4208360.1"/>
    </source>
</evidence>
<evidence type="ECO:0000256" key="6">
    <source>
        <dbReference type="ARBA" id="ARBA00023026"/>
    </source>
</evidence>
<dbReference type="InterPro" id="IPR037203">
    <property type="entry name" value="T3SS_needle-like_sf"/>
</dbReference>
<comment type="similarity">
    <text evidence="7">Belongs to the SctF family.</text>
</comment>
<evidence type="ECO:0000256" key="4">
    <source>
        <dbReference type="ARBA" id="ARBA00022525"/>
    </source>
</evidence>
<dbReference type="EMBL" id="AAHRBT010000043">
    <property type="protein sequence ID" value="EBZ4208360.1"/>
    <property type="molecule type" value="Genomic_DNA"/>
</dbReference>
<evidence type="ECO:0000313" key="8">
    <source>
        <dbReference type="EMBL" id="EBW5674239.1"/>
    </source>
</evidence>
<keyword evidence="4" id="KW-0964">Secreted</keyword>
<dbReference type="InterPro" id="IPR011841">
    <property type="entry name" value="T3SS_needle_YscF"/>
</dbReference>
<dbReference type="GO" id="GO:0030254">
    <property type="term" value="P:protein secretion by the type III secretion system"/>
    <property type="evidence" value="ECO:0007669"/>
    <property type="project" value="InterPro"/>
</dbReference>
<evidence type="ECO:0000256" key="7">
    <source>
        <dbReference type="ARBA" id="ARBA00035658"/>
    </source>
</evidence>
<dbReference type="EMBL" id="AAHISR010000047">
    <property type="protein sequence ID" value="EBW5674239.1"/>
    <property type="molecule type" value="Genomic_DNA"/>
</dbReference>
<gene>
    <name evidence="10" type="ORF">A4I94_22530</name>
    <name evidence="8" type="ORF">DPY77_24250</name>
    <name evidence="9" type="ORF">EBC19_23825</name>
</gene>
<dbReference type="AlphaFoldDB" id="A0A5J1SW73"/>
<evidence type="ECO:0000256" key="1">
    <source>
        <dbReference type="ARBA" id="ARBA00004241"/>
    </source>
</evidence>